<protein>
    <submittedName>
        <fullName evidence="1">DUF4279 domain-containing protein</fullName>
    </submittedName>
</protein>
<name>A0A6L9JUZ7_PHOLM</name>
<dbReference type="AlphaFoldDB" id="A0A6L9JUZ7"/>
<dbReference type="RefSeq" id="WP_109791756.1">
    <property type="nucleotide sequence ID" value="NZ_CAWMTZ010000108.1"/>
</dbReference>
<proteinExistence type="predicted"/>
<organism evidence="1 2">
    <name type="scientific">Photorhabdus laumondii subsp. laumondii</name>
    <name type="common">Photorhabdus luminescens subsp. laumondii</name>
    <dbReference type="NCBI Taxonomy" id="141679"/>
    <lineage>
        <taxon>Bacteria</taxon>
        <taxon>Pseudomonadati</taxon>
        <taxon>Pseudomonadota</taxon>
        <taxon>Gammaproteobacteria</taxon>
        <taxon>Enterobacterales</taxon>
        <taxon>Morganellaceae</taxon>
        <taxon>Photorhabdus</taxon>
    </lineage>
</organism>
<dbReference type="EMBL" id="WSFA01000088">
    <property type="protein sequence ID" value="NDL41466.1"/>
    <property type="molecule type" value="Genomic_DNA"/>
</dbReference>
<accession>A0A6L9JUZ7</accession>
<gene>
    <name evidence="1" type="ORF">GPY51_22660</name>
</gene>
<sequence length="154" mass="17676">MSTIKSRVTPVSSDYPTCSECYAQLLIYPGMMHPDNVSRLLKLEPTQKNIVGTTVTNSRGKTREIKLSSWFLSSKSYVESKDLRDHIDWLLRKLNQSEIGLKQLQRTEGISITLSCVWRSKFGHSGPVLWPEQMRSISDLDLECSFDIYFDPDK</sequence>
<dbReference type="Pfam" id="PF14106">
    <property type="entry name" value="DUF4279"/>
    <property type="match status" value="1"/>
</dbReference>
<evidence type="ECO:0000313" key="2">
    <source>
        <dbReference type="Proteomes" id="UP000479300"/>
    </source>
</evidence>
<comment type="caution">
    <text evidence="1">The sequence shown here is derived from an EMBL/GenBank/DDBJ whole genome shotgun (WGS) entry which is preliminary data.</text>
</comment>
<reference evidence="1 2" key="1">
    <citation type="submission" date="2019-12" db="EMBL/GenBank/DDBJ databases">
        <title>Engineering Photorhabdus to improve their lethality against agricultural pests.</title>
        <authorList>
            <person name="Machado R.A.R."/>
        </authorList>
    </citation>
    <scope>NUCLEOTIDE SEQUENCE [LARGE SCALE GENOMIC DNA]</scope>
    <source>
        <strain evidence="1 2">EN01</strain>
    </source>
</reference>
<dbReference type="Proteomes" id="UP000479300">
    <property type="component" value="Unassembled WGS sequence"/>
</dbReference>
<evidence type="ECO:0000313" key="1">
    <source>
        <dbReference type="EMBL" id="NDL41466.1"/>
    </source>
</evidence>
<dbReference type="GeneID" id="48849813"/>
<dbReference type="InterPro" id="IPR025459">
    <property type="entry name" value="DUF4279"/>
</dbReference>